<dbReference type="SUPFAM" id="SSF48334">
    <property type="entry name" value="DNA repair protein MutS, domain III"/>
    <property type="match status" value="1"/>
</dbReference>
<sequence length="890" mass="100257">MFSDESYDVDDPAECSYQSLTVDSRLNQPSCNSTTSSIDKSYDADDPAECSYQSFSTEPRQFQPSCSSSSTPNPLVPECVLNEAPLVSSTPNASAVQETSDVQEDIILSVFWKKGKLGAATFNTDTSMIHVLNDTIDSGPDYNILRALFLQTNPAHTVTTGSLPNDVIKTIKEMMTDFSQSTSTDTAPSLNRLHFLPSHEFKYEIGKHRIPLMKLTCLPQNATESEKLIYLQSVFDMSSEALVSALGGLLLFMDKSMTRITLQRQQMFVSNIRNLEIQNYVSVSMGTLKALQVFPVHHKQKSCGLRDSLNILKLYDRCLTSLGSKRLRVLMSLPINDLQELKRRHQIIQFFRLLDNAPLVTSISTCLKNIKNVATIITRMRMVRASVAQWKSLYKTICNVIQVGEICGTAGEDIDLLCEIKECLHEDLYFIEQNIKKIMDFKESVSQEKFVVNPNVCPELDRLKEFHRNIPMKMAEVAREELRNLPEYIQTCSILYIPEIGYLLCIPFWKEELSEEDFYIPGLEHKFNSSEKAHFKSERCRELDETLGDSQLQIIERETQIMLQLIQFISVQLPMLQKLINLIAELDCLLSLSFVANELNLVEPELVQEKVIEIKKGRHPFIEHCSNSMVPNDYVSSIEKSMIKIITGPSAAGKSVYCKQTLLIVYLAHTGSFVPAESAKIGLIDSLHLVTPTATTSPALNISCFMQDLKQISQVASNTSGNAVVAVDDFGKGTTEIDGVSLLSTFITDWMSKGEDCPHVIITTHLHNLLTVLPSSPLIKHQTMEYLINNDEIVYLHRLKDGSIDSSLAIHTLKASLYPETVIKRSEEVLEAIRNQTPIAPNRDLPSGRERRLEVMRIIFQMRDSSPERGRITAEDYPRVVALLKSCPRD</sequence>
<protein>
    <submittedName>
        <fullName evidence="8">Uncharacterized protein</fullName>
    </submittedName>
</protein>
<dbReference type="PIRSF" id="PIRSF037677">
    <property type="entry name" value="DNA_mis_repair_Msh6"/>
    <property type="match status" value="1"/>
</dbReference>
<dbReference type="GO" id="GO:0006298">
    <property type="term" value="P:mismatch repair"/>
    <property type="evidence" value="ECO:0007669"/>
    <property type="project" value="InterPro"/>
</dbReference>
<evidence type="ECO:0000256" key="1">
    <source>
        <dbReference type="ARBA" id="ARBA00006271"/>
    </source>
</evidence>
<keyword evidence="2" id="KW-0547">Nucleotide-binding</keyword>
<keyword evidence="9" id="KW-1185">Reference proteome</keyword>
<evidence type="ECO:0000256" key="2">
    <source>
        <dbReference type="ARBA" id="ARBA00022741"/>
    </source>
</evidence>
<feature type="compositionally biased region" description="Polar residues" evidence="5">
    <location>
        <begin position="25"/>
        <end position="39"/>
    </location>
</feature>
<evidence type="ECO:0000313" key="9">
    <source>
        <dbReference type="Proteomes" id="UP001152759"/>
    </source>
</evidence>
<feature type="region of interest" description="Disordered" evidence="5">
    <location>
        <begin position="25"/>
        <end position="45"/>
    </location>
</feature>
<evidence type="ECO:0000259" key="6">
    <source>
        <dbReference type="SMART" id="SM00533"/>
    </source>
</evidence>
<dbReference type="Gene3D" id="1.10.1420.10">
    <property type="match status" value="2"/>
</dbReference>
<dbReference type="Pfam" id="PF00488">
    <property type="entry name" value="MutS_V"/>
    <property type="match status" value="1"/>
</dbReference>
<dbReference type="SMART" id="SM00533">
    <property type="entry name" value="MUTSd"/>
    <property type="match status" value="1"/>
</dbReference>
<dbReference type="InterPro" id="IPR027417">
    <property type="entry name" value="P-loop_NTPase"/>
</dbReference>
<dbReference type="Pfam" id="PF05192">
    <property type="entry name" value="MutS_III"/>
    <property type="match status" value="1"/>
</dbReference>
<dbReference type="AlphaFoldDB" id="A0A9P0AHI9"/>
<feature type="domain" description="DNA mismatch repair protein MutS core" evidence="6">
    <location>
        <begin position="306"/>
        <end position="625"/>
    </location>
</feature>
<organism evidence="8 9">
    <name type="scientific">Bemisia tabaci</name>
    <name type="common">Sweetpotato whitefly</name>
    <name type="synonym">Aleurodes tabaci</name>
    <dbReference type="NCBI Taxonomy" id="7038"/>
    <lineage>
        <taxon>Eukaryota</taxon>
        <taxon>Metazoa</taxon>
        <taxon>Ecdysozoa</taxon>
        <taxon>Arthropoda</taxon>
        <taxon>Hexapoda</taxon>
        <taxon>Insecta</taxon>
        <taxon>Pterygota</taxon>
        <taxon>Neoptera</taxon>
        <taxon>Paraneoptera</taxon>
        <taxon>Hemiptera</taxon>
        <taxon>Sternorrhyncha</taxon>
        <taxon>Aleyrodoidea</taxon>
        <taxon>Aleyrodidae</taxon>
        <taxon>Aleyrodinae</taxon>
        <taxon>Bemisia</taxon>
    </lineage>
</organism>
<dbReference type="GO" id="GO:0051026">
    <property type="term" value="P:chiasma assembly"/>
    <property type="evidence" value="ECO:0007669"/>
    <property type="project" value="TreeGrafter"/>
</dbReference>
<keyword evidence="4" id="KW-0238">DNA-binding</keyword>
<dbReference type="InterPro" id="IPR007696">
    <property type="entry name" value="DNA_mismatch_repair_MutS_core"/>
</dbReference>
<evidence type="ECO:0000256" key="3">
    <source>
        <dbReference type="ARBA" id="ARBA00022840"/>
    </source>
</evidence>
<dbReference type="GO" id="GO:0005524">
    <property type="term" value="F:ATP binding"/>
    <property type="evidence" value="ECO:0007669"/>
    <property type="project" value="UniProtKB-KW"/>
</dbReference>
<reference evidence="8" key="1">
    <citation type="submission" date="2021-12" db="EMBL/GenBank/DDBJ databases">
        <authorList>
            <person name="King R."/>
        </authorList>
    </citation>
    <scope>NUCLEOTIDE SEQUENCE</scope>
</reference>
<dbReference type="EMBL" id="OU963867">
    <property type="protein sequence ID" value="CAH0391716.1"/>
    <property type="molecule type" value="Genomic_DNA"/>
</dbReference>
<keyword evidence="3" id="KW-0067">ATP-binding</keyword>
<name>A0A9P0AHI9_BEMTA</name>
<gene>
    <name evidence="8" type="ORF">BEMITA_LOCUS10310</name>
</gene>
<evidence type="ECO:0000256" key="5">
    <source>
        <dbReference type="SAM" id="MobiDB-lite"/>
    </source>
</evidence>
<dbReference type="GO" id="GO:0140664">
    <property type="term" value="F:ATP-dependent DNA damage sensor activity"/>
    <property type="evidence" value="ECO:0007669"/>
    <property type="project" value="InterPro"/>
</dbReference>
<evidence type="ECO:0000259" key="7">
    <source>
        <dbReference type="SMART" id="SM00534"/>
    </source>
</evidence>
<evidence type="ECO:0000256" key="4">
    <source>
        <dbReference type="ARBA" id="ARBA00023125"/>
    </source>
</evidence>
<comment type="similarity">
    <text evidence="1">Belongs to the DNA mismatch repair MutS family.</text>
</comment>
<dbReference type="InterPro" id="IPR036187">
    <property type="entry name" value="DNA_mismatch_repair_MutS_sf"/>
</dbReference>
<dbReference type="InterPro" id="IPR000432">
    <property type="entry name" value="DNA_mismatch_repair_MutS_C"/>
</dbReference>
<proteinExistence type="inferred from homology"/>
<dbReference type="Gene3D" id="3.40.50.300">
    <property type="entry name" value="P-loop containing nucleotide triphosphate hydrolases"/>
    <property type="match status" value="1"/>
</dbReference>
<evidence type="ECO:0000313" key="8">
    <source>
        <dbReference type="EMBL" id="CAH0391716.1"/>
    </source>
</evidence>
<dbReference type="Proteomes" id="UP001152759">
    <property type="component" value="Chromosome 6"/>
</dbReference>
<feature type="domain" description="DNA mismatch repair proteins mutS family" evidence="7">
    <location>
        <begin position="641"/>
        <end position="831"/>
    </location>
</feature>
<dbReference type="PANTHER" id="PTHR11361">
    <property type="entry name" value="DNA MISMATCH REPAIR PROTEIN MUTS FAMILY MEMBER"/>
    <property type="match status" value="1"/>
</dbReference>
<dbReference type="InterPro" id="IPR045076">
    <property type="entry name" value="MutS"/>
</dbReference>
<dbReference type="InterPro" id="IPR017261">
    <property type="entry name" value="DNA_mismatch_repair_MutS/MSH"/>
</dbReference>
<dbReference type="PANTHER" id="PTHR11361:SF20">
    <property type="entry name" value="MUTS PROTEIN HOMOLOG 5"/>
    <property type="match status" value="1"/>
</dbReference>
<dbReference type="SUPFAM" id="SSF52540">
    <property type="entry name" value="P-loop containing nucleoside triphosphate hydrolases"/>
    <property type="match status" value="1"/>
</dbReference>
<dbReference type="KEGG" id="btab:109042904"/>
<dbReference type="SMART" id="SM00534">
    <property type="entry name" value="MUTSac"/>
    <property type="match status" value="1"/>
</dbReference>
<accession>A0A9P0AHI9</accession>
<dbReference type="GO" id="GO:0030983">
    <property type="term" value="F:mismatched DNA binding"/>
    <property type="evidence" value="ECO:0007669"/>
    <property type="project" value="InterPro"/>
</dbReference>
<dbReference type="GO" id="GO:0005634">
    <property type="term" value="C:nucleus"/>
    <property type="evidence" value="ECO:0007669"/>
    <property type="project" value="TreeGrafter"/>
</dbReference>